<protein>
    <submittedName>
        <fullName evidence="4">Penicillin acylase family protein</fullName>
    </submittedName>
</protein>
<dbReference type="Proteomes" id="UP001595593">
    <property type="component" value="Unassembled WGS sequence"/>
</dbReference>
<evidence type="ECO:0000313" key="4">
    <source>
        <dbReference type="EMBL" id="MFC3124507.1"/>
    </source>
</evidence>
<keyword evidence="5" id="KW-1185">Reference proteome</keyword>
<reference evidence="5" key="1">
    <citation type="journal article" date="2019" name="Int. J. Syst. Evol. Microbiol.">
        <title>The Global Catalogue of Microorganisms (GCM) 10K type strain sequencing project: providing services to taxonomists for standard genome sequencing and annotation.</title>
        <authorList>
            <consortium name="The Broad Institute Genomics Platform"/>
            <consortium name="The Broad Institute Genome Sequencing Center for Infectious Disease"/>
            <person name="Wu L."/>
            <person name="Ma J."/>
        </authorList>
    </citation>
    <scope>NUCLEOTIDE SEQUENCE [LARGE SCALE GENOMIC DNA]</scope>
    <source>
        <strain evidence="5">KCTC 52094</strain>
    </source>
</reference>
<evidence type="ECO:0000313" key="5">
    <source>
        <dbReference type="Proteomes" id="UP001595593"/>
    </source>
</evidence>
<dbReference type="Gene3D" id="2.30.120.10">
    <property type="match status" value="1"/>
</dbReference>
<dbReference type="Gene3D" id="1.10.1400.10">
    <property type="match status" value="1"/>
</dbReference>
<keyword evidence="2" id="KW-0378">Hydrolase</keyword>
<dbReference type="CDD" id="cd03747">
    <property type="entry name" value="Ntn_PGA_like"/>
    <property type="match status" value="1"/>
</dbReference>
<keyword evidence="3" id="KW-0865">Zymogen</keyword>
<dbReference type="InterPro" id="IPR043147">
    <property type="entry name" value="Penicillin_amidase_A-knob"/>
</dbReference>
<dbReference type="InterPro" id="IPR029055">
    <property type="entry name" value="Ntn_hydrolases_N"/>
</dbReference>
<dbReference type="PANTHER" id="PTHR34218:SF4">
    <property type="entry name" value="ACYL-HOMOSERINE LACTONE ACYLASE QUIP"/>
    <property type="match status" value="1"/>
</dbReference>
<name>A0ABV7G0G9_9PROT</name>
<dbReference type="InterPro" id="IPR002692">
    <property type="entry name" value="S45"/>
</dbReference>
<dbReference type="Pfam" id="PF01804">
    <property type="entry name" value="Penicil_amidase"/>
    <property type="match status" value="1"/>
</dbReference>
<comment type="caution">
    <text evidence="4">The sequence shown here is derived from an EMBL/GenBank/DDBJ whole genome shotgun (WGS) entry which is preliminary data.</text>
</comment>
<dbReference type="PIRSF" id="PIRSF001227">
    <property type="entry name" value="Pen_acylase"/>
    <property type="match status" value="1"/>
</dbReference>
<dbReference type="InterPro" id="IPR023343">
    <property type="entry name" value="Penicillin_amidase_dom1"/>
</dbReference>
<dbReference type="SUPFAM" id="SSF56235">
    <property type="entry name" value="N-terminal nucleophile aminohydrolases (Ntn hydrolases)"/>
    <property type="match status" value="1"/>
</dbReference>
<dbReference type="RefSeq" id="WP_379594931.1">
    <property type="nucleotide sequence ID" value="NZ_JBHRTN010000007.1"/>
</dbReference>
<dbReference type="InterPro" id="IPR014395">
    <property type="entry name" value="Pen/GL7ACA/AHL_acylase"/>
</dbReference>
<dbReference type="PANTHER" id="PTHR34218">
    <property type="entry name" value="PEPTIDASE S45 PENICILLIN AMIDASE"/>
    <property type="match status" value="1"/>
</dbReference>
<dbReference type="InterPro" id="IPR043146">
    <property type="entry name" value="Penicillin_amidase_N_B-knob"/>
</dbReference>
<evidence type="ECO:0000256" key="2">
    <source>
        <dbReference type="ARBA" id="ARBA00022801"/>
    </source>
</evidence>
<evidence type="ECO:0000256" key="3">
    <source>
        <dbReference type="ARBA" id="ARBA00023145"/>
    </source>
</evidence>
<dbReference type="Gene3D" id="1.10.439.10">
    <property type="entry name" value="Penicillin Amidohydrolase, domain 1"/>
    <property type="match status" value="1"/>
</dbReference>
<dbReference type="EMBL" id="JBHRTN010000007">
    <property type="protein sequence ID" value="MFC3124507.1"/>
    <property type="molecule type" value="Genomic_DNA"/>
</dbReference>
<proteinExistence type="inferred from homology"/>
<gene>
    <name evidence="4" type="ORF">ACFOD4_05480</name>
</gene>
<comment type="similarity">
    <text evidence="1">Belongs to the peptidase S45 family.</text>
</comment>
<organism evidence="4 5">
    <name type="scientific">Teichococcus globiformis</name>
    <dbReference type="NCBI Taxonomy" id="2307229"/>
    <lineage>
        <taxon>Bacteria</taxon>
        <taxon>Pseudomonadati</taxon>
        <taxon>Pseudomonadota</taxon>
        <taxon>Alphaproteobacteria</taxon>
        <taxon>Acetobacterales</taxon>
        <taxon>Roseomonadaceae</taxon>
        <taxon>Roseomonas</taxon>
    </lineage>
</organism>
<evidence type="ECO:0000256" key="1">
    <source>
        <dbReference type="ARBA" id="ARBA00006586"/>
    </source>
</evidence>
<dbReference type="Gene3D" id="3.60.20.10">
    <property type="entry name" value="Glutamine Phosphoribosylpyrophosphate, subunit 1, domain 1"/>
    <property type="match status" value="1"/>
</dbReference>
<sequence>MQKRPGRMGRFFRRGLLTAAILIPALVLGAGALLWASLPPREGEIALPGLSAQVTVLEDEHGIPRITAANEHDAATALGWLHARDRMFQMELMRRNASGRLAEIAGPAALRLDRMNRTLGLAPRAEADFAALPASTRDLMEAYAAGVNAWIGARGRMAAPEFIALGTPEPWRASDALLWAKTMGLWLSGNWRTEIDRARLAATLPPERLAELWPADESAGEPDRRAALDPSMLARLADAIPRFPVDAPLPASASNAWAVAGSRSITGAPLLASDPHLGFSAPILWYLVRIELPDGRFRTGASSPGVPFIVIGRNERIAWGFTTTHSDTQDVFVERLVGGGYETPGGPRPFATREERIAIRGQEDEVLQVRETRHGPVVSDLAGVSAAPDGHVLAVAMANLAEGDTAADGLLALNRATTLAEARAAASRITSPPQNLMVAEASRDGGGIAMYLTGRAPLRRGGDGNLPVPGWDGAADWQGFVPFDELPHRENPASGLLVNANNRVQPAGVEPYLGRDWFGAWRFDRIQELLAERPRHAPEDMAAIQRDAVSLFAREMLPLLRGLERPTGPAGTARDLLLAWDGAMATDRPQPLIFNAWWRQASLLALAAGGVPEDGWAPSAEFLRFVLHPDGRGAHWCRPQGEASGAAPDFAPGGACAALAIRALEQAVADLSARFGPDPAEWRWGEAHQVALAHPLLRFLPVLGNLTTLRLPTPGDGETVNRGGLGAGFAHTHGAGLRAVFDLSSPEGAQAVIATGQSGHPLSPHWGDQAERWAQGQAWLPLGSAAEGGGARLVLAPR</sequence>
<accession>A0ABV7G0G9</accession>